<reference evidence="9" key="1">
    <citation type="submission" date="2020-10" db="EMBL/GenBank/DDBJ databases">
        <authorList>
            <person name="Kikuchi T."/>
        </authorList>
    </citation>
    <scope>NUCLEOTIDE SEQUENCE</scope>
    <source>
        <strain evidence="9">NKZ352</strain>
    </source>
</reference>
<evidence type="ECO:0000313" key="10">
    <source>
        <dbReference type="Proteomes" id="UP000835052"/>
    </source>
</evidence>
<evidence type="ECO:0000256" key="8">
    <source>
        <dbReference type="ARBA" id="ARBA00031347"/>
    </source>
</evidence>
<evidence type="ECO:0000256" key="1">
    <source>
        <dbReference type="ARBA" id="ARBA00004395"/>
    </source>
</evidence>
<organism evidence="9 10">
    <name type="scientific">Caenorhabditis auriculariae</name>
    <dbReference type="NCBI Taxonomy" id="2777116"/>
    <lineage>
        <taxon>Eukaryota</taxon>
        <taxon>Metazoa</taxon>
        <taxon>Ecdysozoa</taxon>
        <taxon>Nematoda</taxon>
        <taxon>Chromadorea</taxon>
        <taxon>Rhabditida</taxon>
        <taxon>Rhabditina</taxon>
        <taxon>Rhabditomorpha</taxon>
        <taxon>Rhabditoidea</taxon>
        <taxon>Rhabditidae</taxon>
        <taxon>Peloderinae</taxon>
        <taxon>Caenorhabditis</taxon>
    </lineage>
</organism>
<proteinExistence type="inferred from homology"/>
<dbReference type="PANTHER" id="PTHR21311">
    <property type="entry name" value="CONSERVED OLIGOMERIC GOLGI COMPLEX COMPONENT 8"/>
    <property type="match status" value="1"/>
</dbReference>
<gene>
    <name evidence="9" type="ORF">CAUJ_LOCUS15141</name>
</gene>
<sequence length="157" mass="17915">MEEREAQLQIEDEVRSMGIEQMRREKALLASELKSIEAQISDLAFNNYGTYADAGRATHDCSKVFHEMRDKTDGLSAEISHMNEEFQSFRAKSKALSAEQELIRKAIDKSNPVWELLSLPSRMDICIRAGYYDSAYSLTNYGMQLQQQSALIKEPIN</sequence>
<evidence type="ECO:0000256" key="4">
    <source>
        <dbReference type="ARBA" id="ARBA00022448"/>
    </source>
</evidence>
<evidence type="ECO:0000256" key="2">
    <source>
        <dbReference type="ARBA" id="ARBA00006419"/>
    </source>
</evidence>
<evidence type="ECO:0000256" key="5">
    <source>
        <dbReference type="ARBA" id="ARBA00022927"/>
    </source>
</evidence>
<dbReference type="Pfam" id="PF04124">
    <property type="entry name" value="Dor1"/>
    <property type="match status" value="1"/>
</dbReference>
<dbReference type="AlphaFoldDB" id="A0A8S1HW10"/>
<keyword evidence="6" id="KW-0333">Golgi apparatus</keyword>
<accession>A0A8S1HW10</accession>
<evidence type="ECO:0000256" key="3">
    <source>
        <dbReference type="ARBA" id="ARBA00020983"/>
    </source>
</evidence>
<comment type="similarity">
    <text evidence="2">Belongs to the COG8 family.</text>
</comment>
<evidence type="ECO:0000256" key="7">
    <source>
        <dbReference type="ARBA" id="ARBA00023136"/>
    </source>
</evidence>
<dbReference type="PANTHER" id="PTHR21311:SF0">
    <property type="entry name" value="CONSERVED OLIGOMERIC GOLGI COMPLEX SUBUNIT 8"/>
    <property type="match status" value="1"/>
</dbReference>
<keyword evidence="5" id="KW-0653">Protein transport</keyword>
<dbReference type="EMBL" id="CAJGYM010000162">
    <property type="protein sequence ID" value="CAD6199237.1"/>
    <property type="molecule type" value="Genomic_DNA"/>
</dbReference>
<name>A0A8S1HW10_9PELO</name>
<dbReference type="GO" id="GO:0017119">
    <property type="term" value="C:Golgi transport complex"/>
    <property type="evidence" value="ECO:0007669"/>
    <property type="project" value="InterPro"/>
</dbReference>
<comment type="caution">
    <text evidence="9">The sequence shown here is derived from an EMBL/GenBank/DDBJ whole genome shotgun (WGS) entry which is preliminary data.</text>
</comment>
<dbReference type="GO" id="GO:0015031">
    <property type="term" value="P:protein transport"/>
    <property type="evidence" value="ECO:0007669"/>
    <property type="project" value="UniProtKB-KW"/>
</dbReference>
<keyword evidence="7" id="KW-0472">Membrane</keyword>
<comment type="subcellular location">
    <subcellularLocation>
        <location evidence="1">Golgi apparatus membrane</location>
        <topology evidence="1">Peripheral membrane protein</topology>
    </subcellularLocation>
</comment>
<dbReference type="GO" id="GO:0000139">
    <property type="term" value="C:Golgi membrane"/>
    <property type="evidence" value="ECO:0007669"/>
    <property type="project" value="UniProtKB-SubCell"/>
</dbReference>
<dbReference type="InterPro" id="IPR007255">
    <property type="entry name" value="COG8"/>
</dbReference>
<dbReference type="GO" id="GO:0006891">
    <property type="term" value="P:intra-Golgi vesicle-mediated transport"/>
    <property type="evidence" value="ECO:0007669"/>
    <property type="project" value="TreeGrafter"/>
</dbReference>
<evidence type="ECO:0000256" key="6">
    <source>
        <dbReference type="ARBA" id="ARBA00023034"/>
    </source>
</evidence>
<dbReference type="OrthoDB" id="1661054at2759"/>
<protein>
    <recommendedName>
        <fullName evidence="3">Conserved oligomeric Golgi complex subunit 8</fullName>
    </recommendedName>
    <alternativeName>
        <fullName evidence="8">Component of oligomeric Golgi complex 8</fullName>
    </alternativeName>
</protein>
<keyword evidence="10" id="KW-1185">Reference proteome</keyword>
<keyword evidence="4" id="KW-0813">Transport</keyword>
<evidence type="ECO:0000313" key="9">
    <source>
        <dbReference type="EMBL" id="CAD6199237.1"/>
    </source>
</evidence>
<dbReference type="Proteomes" id="UP000835052">
    <property type="component" value="Unassembled WGS sequence"/>
</dbReference>